<reference evidence="3 4" key="1">
    <citation type="submission" date="2019-09" db="EMBL/GenBank/DDBJ databases">
        <title>Draft genome of the ectomycorrhizal ascomycete Sphaerosporella brunnea.</title>
        <authorList>
            <consortium name="DOE Joint Genome Institute"/>
            <person name="Benucci G.M."/>
            <person name="Marozzi G."/>
            <person name="Antonielli L."/>
            <person name="Sanchez S."/>
            <person name="Marco P."/>
            <person name="Wang X."/>
            <person name="Falini L.B."/>
            <person name="Barry K."/>
            <person name="Haridas S."/>
            <person name="Lipzen A."/>
            <person name="Labutti K."/>
            <person name="Grigoriev I.V."/>
            <person name="Murat C."/>
            <person name="Martin F."/>
            <person name="Albertini E."/>
            <person name="Donnini D."/>
            <person name="Bonito G."/>
        </authorList>
    </citation>
    <scope>NUCLEOTIDE SEQUENCE [LARGE SCALE GENOMIC DNA]</scope>
    <source>
        <strain evidence="3 4">Sb_GMNB300</strain>
    </source>
</reference>
<keyword evidence="2" id="KW-0812">Transmembrane</keyword>
<evidence type="ECO:0000313" key="4">
    <source>
        <dbReference type="Proteomes" id="UP000326924"/>
    </source>
</evidence>
<accession>A0A5J5EGN4</accession>
<sequence>MRHADRGMCAESLTQLYQAAGEHAFAGRGVQVEHRSPASTSGRDVPLCFTTRREYLGHKRDDTTRHDTTRHDTTRHDTTRHDTASACATVTQGQGERATHETAGSITKESALSSLHKFIFFFRKGPCARSFAINMQADRFALLHLLLLLPLALATTTTLTIPSILTITTIITIPAISTPIPTPLPTVIISPPHLSVIPTSLLIDPAPAPSVSSLSSPDASGIGAGEAGLTMASVNGGRQTTLASAPPASTGRSAGVRRRVGWGLLAAAGVGAAGMAV</sequence>
<dbReference type="Proteomes" id="UP000326924">
    <property type="component" value="Unassembled WGS sequence"/>
</dbReference>
<keyword evidence="2" id="KW-0472">Membrane</keyword>
<gene>
    <name evidence="3" type="ORF">FN846DRAFT_975898</name>
</gene>
<keyword evidence="4" id="KW-1185">Reference proteome</keyword>
<dbReference type="EMBL" id="VXIS01000365">
    <property type="protein sequence ID" value="KAA8894099.1"/>
    <property type="molecule type" value="Genomic_DNA"/>
</dbReference>
<evidence type="ECO:0000256" key="1">
    <source>
        <dbReference type="SAM" id="MobiDB-lite"/>
    </source>
</evidence>
<keyword evidence="2" id="KW-1133">Transmembrane helix</keyword>
<organism evidence="3 4">
    <name type="scientific">Sphaerosporella brunnea</name>
    <dbReference type="NCBI Taxonomy" id="1250544"/>
    <lineage>
        <taxon>Eukaryota</taxon>
        <taxon>Fungi</taxon>
        <taxon>Dikarya</taxon>
        <taxon>Ascomycota</taxon>
        <taxon>Pezizomycotina</taxon>
        <taxon>Pezizomycetes</taxon>
        <taxon>Pezizales</taxon>
        <taxon>Pyronemataceae</taxon>
        <taxon>Sphaerosporella</taxon>
    </lineage>
</organism>
<protein>
    <submittedName>
        <fullName evidence="3">Uncharacterized protein</fullName>
    </submittedName>
</protein>
<dbReference type="AlphaFoldDB" id="A0A5J5EGN4"/>
<evidence type="ECO:0000313" key="3">
    <source>
        <dbReference type="EMBL" id="KAA8894099.1"/>
    </source>
</evidence>
<proteinExistence type="predicted"/>
<name>A0A5J5EGN4_9PEZI</name>
<feature type="transmembrane region" description="Helical" evidence="2">
    <location>
        <begin position="140"/>
        <end position="165"/>
    </location>
</feature>
<comment type="caution">
    <text evidence="3">The sequence shown here is derived from an EMBL/GenBank/DDBJ whole genome shotgun (WGS) entry which is preliminary data.</text>
</comment>
<dbReference type="InParanoid" id="A0A5J5EGN4"/>
<feature type="region of interest" description="Disordered" evidence="1">
    <location>
        <begin position="59"/>
        <end position="81"/>
    </location>
</feature>
<evidence type="ECO:0000256" key="2">
    <source>
        <dbReference type="SAM" id="Phobius"/>
    </source>
</evidence>